<evidence type="ECO:0000313" key="5">
    <source>
        <dbReference type="Proteomes" id="UP000460298"/>
    </source>
</evidence>
<dbReference type="PANTHER" id="PTHR43686">
    <property type="entry name" value="SULFURTRANSFERASE-RELATED"/>
    <property type="match status" value="1"/>
</dbReference>
<feature type="binding site" evidence="2">
    <location>
        <begin position="34"/>
        <end position="36"/>
    </location>
    <ligand>
        <name>ATP</name>
        <dbReference type="ChEBI" id="CHEBI:30616"/>
    </ligand>
</feature>
<accession>A0A833H2K7</accession>
<dbReference type="InterPro" id="IPR011063">
    <property type="entry name" value="TilS/TtcA_N"/>
</dbReference>
<gene>
    <name evidence="4" type="primary">ttcA</name>
    <name evidence="4" type="ORF">F9K24_08445</name>
</gene>
<feature type="binding site" evidence="2">
    <location>
        <position position="40"/>
    </location>
    <ligand>
        <name>ATP</name>
        <dbReference type="ChEBI" id="CHEBI:30616"/>
    </ligand>
</feature>
<sequence>MAALEALYSKINREMGKTIDRFDMIREGDRILVAVSGGKDSLLLLRMLLDFQKKAPVHFDLLAVNVDQGQPGYDAAPLIEQLEAWAVPYHIEHQNTYDIVLEKTAPGKTYCAVCSRLRRGILYRLARERDCNVIALGHHREDMIHTFLLNAMFAGKLGGMPAVYTIRDHDLRVIRPLTSVHEDWIREYVSLSGWKLLPCNLCGSQEGLKRKEVADLLVDLEKRYPVVKQSLFAALGRVAVEELLDVDSQKRFGIESRFEENRVPLM</sequence>
<dbReference type="GO" id="GO:0008033">
    <property type="term" value="P:tRNA processing"/>
    <property type="evidence" value="ECO:0007669"/>
    <property type="project" value="InterPro"/>
</dbReference>
<dbReference type="Gene3D" id="3.40.50.620">
    <property type="entry name" value="HUPs"/>
    <property type="match status" value="1"/>
</dbReference>
<keyword evidence="2" id="KW-0067">ATP-binding</keyword>
<name>A0A833H2K7_9LEPT</name>
<dbReference type="CDD" id="cd24138">
    <property type="entry name" value="TtcA-like"/>
    <property type="match status" value="1"/>
</dbReference>
<keyword evidence="2" id="KW-0547">Nucleotide-binding</keyword>
<evidence type="ECO:0000256" key="1">
    <source>
        <dbReference type="ARBA" id="ARBA00022679"/>
    </source>
</evidence>
<feature type="domain" description="tRNA(Ile)-lysidine/2-thiocytidine synthase N-terminal" evidence="3">
    <location>
        <begin position="31"/>
        <end position="190"/>
    </location>
</feature>
<evidence type="ECO:0000256" key="2">
    <source>
        <dbReference type="PIRSR" id="PIRSR004976-51"/>
    </source>
</evidence>
<dbReference type="EC" id="2.8.1.-" evidence="4"/>
<dbReference type="Pfam" id="PF01171">
    <property type="entry name" value="ATP_bind_3"/>
    <property type="match status" value="1"/>
</dbReference>
<proteinExistence type="predicted"/>
<evidence type="ECO:0000313" key="4">
    <source>
        <dbReference type="EMBL" id="KAB2933369.1"/>
    </source>
</evidence>
<dbReference type="NCBIfam" id="NF007972">
    <property type="entry name" value="PRK10696.1"/>
    <property type="match status" value="1"/>
</dbReference>
<dbReference type="PIRSF" id="PIRSF004976">
    <property type="entry name" value="ATPase_YdaO"/>
    <property type="match status" value="1"/>
</dbReference>
<reference evidence="4 5" key="1">
    <citation type="submission" date="2019-10" db="EMBL/GenBank/DDBJ databases">
        <title>Extracellular Electron Transfer in a Candidatus Methanoperedens spp. Enrichment Culture.</title>
        <authorList>
            <person name="Berger S."/>
            <person name="Rangel Shaw D."/>
            <person name="Berben T."/>
            <person name="In 'T Zandt M."/>
            <person name="Frank J."/>
            <person name="Reimann J."/>
            <person name="Jetten M.S.M."/>
            <person name="Welte C.U."/>
        </authorList>
    </citation>
    <scope>NUCLEOTIDE SEQUENCE [LARGE SCALE GENOMIC DNA]</scope>
    <source>
        <strain evidence="4">SB12</strain>
    </source>
</reference>
<protein>
    <submittedName>
        <fullName evidence="4">tRNA 2-thiocytidine(32) synthetase TtcA</fullName>
        <ecNumber evidence="4">2.8.1.-</ecNumber>
    </submittedName>
</protein>
<organism evidence="4 5">
    <name type="scientific">Leptonema illini</name>
    <dbReference type="NCBI Taxonomy" id="183"/>
    <lineage>
        <taxon>Bacteria</taxon>
        <taxon>Pseudomonadati</taxon>
        <taxon>Spirochaetota</taxon>
        <taxon>Spirochaetia</taxon>
        <taxon>Leptospirales</taxon>
        <taxon>Leptospiraceae</taxon>
        <taxon>Leptonema</taxon>
    </lineage>
</organism>
<dbReference type="AlphaFoldDB" id="A0A833H2K7"/>
<dbReference type="InterPro" id="IPR014729">
    <property type="entry name" value="Rossmann-like_a/b/a_fold"/>
</dbReference>
<feature type="binding site" evidence="2">
    <location>
        <position position="66"/>
    </location>
    <ligand>
        <name>ATP</name>
        <dbReference type="ChEBI" id="CHEBI:30616"/>
    </ligand>
</feature>
<dbReference type="SUPFAM" id="SSF52402">
    <property type="entry name" value="Adenine nucleotide alpha hydrolases-like"/>
    <property type="match status" value="1"/>
</dbReference>
<dbReference type="EMBL" id="WBUI01000006">
    <property type="protein sequence ID" value="KAB2933369.1"/>
    <property type="molecule type" value="Genomic_DNA"/>
</dbReference>
<feature type="binding site" evidence="2">
    <location>
        <position position="142"/>
    </location>
    <ligand>
        <name>ATP</name>
        <dbReference type="ChEBI" id="CHEBI:30616"/>
    </ligand>
</feature>
<dbReference type="GO" id="GO:0016740">
    <property type="term" value="F:transferase activity"/>
    <property type="evidence" value="ECO:0007669"/>
    <property type="project" value="UniProtKB-KW"/>
</dbReference>
<dbReference type="InterPro" id="IPR035107">
    <property type="entry name" value="tRNA_thiolation_TtcA_Ctu1"/>
</dbReference>
<keyword evidence="1 4" id="KW-0808">Transferase</keyword>
<dbReference type="Proteomes" id="UP000460298">
    <property type="component" value="Unassembled WGS sequence"/>
</dbReference>
<evidence type="ECO:0000259" key="3">
    <source>
        <dbReference type="Pfam" id="PF01171"/>
    </source>
</evidence>
<dbReference type="GO" id="GO:0005524">
    <property type="term" value="F:ATP binding"/>
    <property type="evidence" value="ECO:0007669"/>
    <property type="project" value="UniProtKB-KW"/>
</dbReference>
<comment type="caution">
    <text evidence="4">The sequence shown here is derived from an EMBL/GenBank/DDBJ whole genome shotgun (WGS) entry which is preliminary data.</text>
</comment>
<feature type="binding site" evidence="2">
    <location>
        <position position="137"/>
    </location>
    <ligand>
        <name>ATP</name>
        <dbReference type="ChEBI" id="CHEBI:30616"/>
    </ligand>
</feature>
<dbReference type="PANTHER" id="PTHR43686:SF1">
    <property type="entry name" value="AMINOTRAN_5 DOMAIN-CONTAINING PROTEIN"/>
    <property type="match status" value="1"/>
</dbReference>